<reference evidence="2" key="1">
    <citation type="submission" date="2020-03" db="EMBL/GenBank/DDBJ databases">
        <authorList>
            <person name="Weist P."/>
        </authorList>
    </citation>
    <scope>NUCLEOTIDE SEQUENCE</scope>
</reference>
<dbReference type="Proteomes" id="UP001153269">
    <property type="component" value="Unassembled WGS sequence"/>
</dbReference>
<name>A0A9N7UWR1_PLEPL</name>
<feature type="compositionally biased region" description="Polar residues" evidence="1">
    <location>
        <begin position="23"/>
        <end position="35"/>
    </location>
</feature>
<dbReference type="AlphaFoldDB" id="A0A9N7UWR1"/>
<sequence length="101" mass="11102">MSVTKHVQWTPPTPTFPTSLPPCQSSSRPPVTQRESPGPPPSTPLFPFFSFKSILYPSGKGSWRHVPFDICLFAGGGYKGWGAHMELQPPNHHPDPATPRP</sequence>
<dbReference type="EMBL" id="CADEAL010002535">
    <property type="protein sequence ID" value="CAB1440867.1"/>
    <property type="molecule type" value="Genomic_DNA"/>
</dbReference>
<protein>
    <submittedName>
        <fullName evidence="2">Uncharacterized protein</fullName>
    </submittedName>
</protein>
<gene>
    <name evidence="2" type="ORF">PLEPLA_LOCUS28661</name>
</gene>
<evidence type="ECO:0000256" key="1">
    <source>
        <dbReference type="SAM" id="MobiDB-lite"/>
    </source>
</evidence>
<keyword evidence="3" id="KW-1185">Reference proteome</keyword>
<accession>A0A9N7UWR1</accession>
<evidence type="ECO:0000313" key="3">
    <source>
        <dbReference type="Proteomes" id="UP001153269"/>
    </source>
</evidence>
<proteinExistence type="predicted"/>
<comment type="caution">
    <text evidence="2">The sequence shown here is derived from an EMBL/GenBank/DDBJ whole genome shotgun (WGS) entry which is preliminary data.</text>
</comment>
<feature type="region of interest" description="Disordered" evidence="1">
    <location>
        <begin position="1"/>
        <end position="44"/>
    </location>
</feature>
<evidence type="ECO:0000313" key="2">
    <source>
        <dbReference type="EMBL" id="CAB1440867.1"/>
    </source>
</evidence>
<organism evidence="2 3">
    <name type="scientific">Pleuronectes platessa</name>
    <name type="common">European plaice</name>
    <dbReference type="NCBI Taxonomy" id="8262"/>
    <lineage>
        <taxon>Eukaryota</taxon>
        <taxon>Metazoa</taxon>
        <taxon>Chordata</taxon>
        <taxon>Craniata</taxon>
        <taxon>Vertebrata</taxon>
        <taxon>Euteleostomi</taxon>
        <taxon>Actinopterygii</taxon>
        <taxon>Neopterygii</taxon>
        <taxon>Teleostei</taxon>
        <taxon>Neoteleostei</taxon>
        <taxon>Acanthomorphata</taxon>
        <taxon>Carangaria</taxon>
        <taxon>Pleuronectiformes</taxon>
        <taxon>Pleuronectoidei</taxon>
        <taxon>Pleuronectidae</taxon>
        <taxon>Pleuronectes</taxon>
    </lineage>
</organism>